<keyword evidence="2" id="KW-1003">Cell membrane</keyword>
<dbReference type="Pfam" id="PF02653">
    <property type="entry name" value="BPD_transp_2"/>
    <property type="match status" value="1"/>
</dbReference>
<dbReference type="InterPro" id="IPR043428">
    <property type="entry name" value="LivM-like"/>
</dbReference>
<evidence type="ECO:0000313" key="7">
    <source>
        <dbReference type="EMBL" id="NVK98118.1"/>
    </source>
</evidence>
<dbReference type="CDD" id="cd06581">
    <property type="entry name" value="TM_PBP1_LivM_like"/>
    <property type="match status" value="1"/>
</dbReference>
<feature type="transmembrane region" description="Helical" evidence="6">
    <location>
        <begin position="105"/>
        <end position="122"/>
    </location>
</feature>
<proteinExistence type="predicted"/>
<dbReference type="AlphaFoldDB" id="A0A850LJJ7"/>
<evidence type="ECO:0000256" key="2">
    <source>
        <dbReference type="ARBA" id="ARBA00022475"/>
    </source>
</evidence>
<keyword evidence="3 6" id="KW-0812">Transmembrane</keyword>
<evidence type="ECO:0000256" key="3">
    <source>
        <dbReference type="ARBA" id="ARBA00022692"/>
    </source>
</evidence>
<evidence type="ECO:0000256" key="4">
    <source>
        <dbReference type="ARBA" id="ARBA00022989"/>
    </source>
</evidence>
<accession>A0A850LJJ7</accession>
<organism evidence="7 8">
    <name type="scientific">Ruegeria pomeroyi</name>
    <dbReference type="NCBI Taxonomy" id="89184"/>
    <lineage>
        <taxon>Bacteria</taxon>
        <taxon>Pseudomonadati</taxon>
        <taxon>Pseudomonadota</taxon>
        <taxon>Alphaproteobacteria</taxon>
        <taxon>Rhodobacterales</taxon>
        <taxon>Roseobacteraceae</taxon>
        <taxon>Ruegeria</taxon>
    </lineage>
</organism>
<dbReference type="OMA" id="WTAYVIF"/>
<reference evidence="7 8" key="1">
    <citation type="journal article" date="2020" name="Proc. Natl. Acad. Sci. U.S.A.">
        <title>Ecological drivers of bacterial community assembly in synthetic phycospheres.</title>
        <authorList>
            <person name="Fu H."/>
            <person name="Uchimiya M."/>
            <person name="Gore J."/>
            <person name="Moran M.A."/>
        </authorList>
    </citation>
    <scope>NUCLEOTIDE SEQUENCE [LARGE SCALE GENOMIC DNA]</scope>
    <source>
        <strain evidence="7">HF-Din03</strain>
    </source>
</reference>
<dbReference type="RefSeq" id="WP_011241878.1">
    <property type="nucleotide sequence ID" value="NZ_JABXIY010000041.1"/>
</dbReference>
<evidence type="ECO:0000256" key="1">
    <source>
        <dbReference type="ARBA" id="ARBA00004651"/>
    </source>
</evidence>
<feature type="transmembrane region" description="Helical" evidence="6">
    <location>
        <begin position="79"/>
        <end position="99"/>
    </location>
</feature>
<dbReference type="EMBL" id="JABXIY010000041">
    <property type="protein sequence ID" value="NVK98118.1"/>
    <property type="molecule type" value="Genomic_DNA"/>
</dbReference>
<dbReference type="PANTHER" id="PTHR30482:SF17">
    <property type="entry name" value="ABC TRANSPORTER ATP-BINDING PROTEIN"/>
    <property type="match status" value="1"/>
</dbReference>
<gene>
    <name evidence="7" type="ORF">HW564_14410</name>
</gene>
<feature type="transmembrane region" description="Helical" evidence="6">
    <location>
        <begin position="42"/>
        <end position="67"/>
    </location>
</feature>
<dbReference type="InterPro" id="IPR001851">
    <property type="entry name" value="ABC_transp_permease"/>
</dbReference>
<comment type="caution">
    <text evidence="7">The sequence shown here is derived from an EMBL/GenBank/DDBJ whole genome shotgun (WGS) entry which is preliminary data.</text>
</comment>
<feature type="transmembrane region" description="Helical" evidence="6">
    <location>
        <begin position="150"/>
        <end position="169"/>
    </location>
</feature>
<feature type="transmembrane region" description="Helical" evidence="6">
    <location>
        <begin position="200"/>
        <end position="224"/>
    </location>
</feature>
<evidence type="ECO:0000256" key="5">
    <source>
        <dbReference type="ARBA" id="ARBA00023136"/>
    </source>
</evidence>
<feature type="transmembrane region" description="Helical" evidence="6">
    <location>
        <begin position="236"/>
        <end position="260"/>
    </location>
</feature>
<comment type="subcellular location">
    <subcellularLocation>
        <location evidence="1">Cell membrane</location>
        <topology evidence="1">Multi-pass membrane protein</topology>
    </subcellularLocation>
</comment>
<dbReference type="Proteomes" id="UP000565723">
    <property type="component" value="Unassembled WGS sequence"/>
</dbReference>
<keyword evidence="5 6" id="KW-0472">Membrane</keyword>
<dbReference type="GO" id="GO:0015658">
    <property type="term" value="F:branched-chain amino acid transmembrane transporter activity"/>
    <property type="evidence" value="ECO:0007669"/>
    <property type="project" value="InterPro"/>
</dbReference>
<name>A0A850LJJ7_9RHOB</name>
<protein>
    <submittedName>
        <fullName evidence="7">Branched-chain amino acid ABC transporter permease</fullName>
    </submittedName>
</protein>
<feature type="transmembrane region" description="Helical" evidence="6">
    <location>
        <begin position="272"/>
        <end position="289"/>
    </location>
</feature>
<keyword evidence="4 6" id="KW-1133">Transmembrane helix</keyword>
<sequence length="312" mass="33123">MTRLILALAALVLASVPYWLGGGALALVTEMLILLAIAQSWNLLAGFGGLLSLGHHAFVAIGAYLLFAVTRDLPISPYAMIPFCGVGAALLALVLTPILFRLREVYFAVGMWVAAEIVKIVVSRMDYFGASSGLPLFAARRIDTSLLPSMGYWLALALTAGLCVGLWWLGRSPWGLHVHAMRDDEIAARSLGVKTGRIKALLFILSAAGSGMAGAIGFMGSLYVSPIAAFDINWTVYAIFICVIGGLGTIRGPVIGVMLFVALREALSASPGWNLIALGLIAMLLMIFAPRGIDGLIPRLGNLASKRHFKEG</sequence>
<evidence type="ECO:0000256" key="6">
    <source>
        <dbReference type="SAM" id="Phobius"/>
    </source>
</evidence>
<evidence type="ECO:0000313" key="8">
    <source>
        <dbReference type="Proteomes" id="UP000565723"/>
    </source>
</evidence>
<dbReference type="PANTHER" id="PTHR30482">
    <property type="entry name" value="HIGH-AFFINITY BRANCHED-CHAIN AMINO ACID TRANSPORT SYSTEM PERMEASE"/>
    <property type="match status" value="1"/>
</dbReference>
<dbReference type="GO" id="GO:0005886">
    <property type="term" value="C:plasma membrane"/>
    <property type="evidence" value="ECO:0007669"/>
    <property type="project" value="UniProtKB-SubCell"/>
</dbReference>